<dbReference type="SUPFAM" id="SSF55804">
    <property type="entry name" value="Phoshotransferase/anion transport protein"/>
    <property type="match status" value="1"/>
</dbReference>
<evidence type="ECO:0000256" key="6">
    <source>
        <dbReference type="ARBA" id="ARBA00022683"/>
    </source>
</evidence>
<comment type="subcellular location">
    <subcellularLocation>
        <location evidence="1">Cytoplasm</location>
    </subcellularLocation>
</comment>
<evidence type="ECO:0000256" key="7">
    <source>
        <dbReference type="ARBA" id="ARBA00022777"/>
    </source>
</evidence>
<dbReference type="InterPro" id="IPR013011">
    <property type="entry name" value="PTS_EIIB_2"/>
</dbReference>
<keyword evidence="4" id="KW-0597">Phosphoprotein</keyword>
<evidence type="ECO:0000256" key="3">
    <source>
        <dbReference type="ARBA" id="ARBA00022490"/>
    </source>
</evidence>
<feature type="domain" description="PTS EIIB type-2" evidence="13">
    <location>
        <begin position="401"/>
        <end position="488"/>
    </location>
</feature>
<gene>
    <name evidence="15" type="ORF">MUN89_06145</name>
</gene>
<evidence type="ECO:0000259" key="13">
    <source>
        <dbReference type="PROSITE" id="PS51099"/>
    </source>
</evidence>
<dbReference type="InterPro" id="IPR051351">
    <property type="entry name" value="Ascorbate-PTS_EIIA_comp"/>
</dbReference>
<dbReference type="PROSITE" id="PS51094">
    <property type="entry name" value="PTS_EIIA_TYPE_2"/>
    <property type="match status" value="1"/>
</dbReference>
<proteinExistence type="predicted"/>
<dbReference type="PANTHER" id="PTHR36203:SF1">
    <property type="entry name" value="ASCORBATE-SPECIFIC PTS SYSTEM EIIA COMPONENT"/>
    <property type="match status" value="1"/>
</dbReference>
<organism evidence="15 16">
    <name type="scientific">Halobacillus salinarum</name>
    <dbReference type="NCBI Taxonomy" id="2932257"/>
    <lineage>
        <taxon>Bacteria</taxon>
        <taxon>Bacillati</taxon>
        <taxon>Bacillota</taxon>
        <taxon>Bacilli</taxon>
        <taxon>Bacillales</taxon>
        <taxon>Bacillaceae</taxon>
        <taxon>Halobacillus</taxon>
    </lineage>
</organism>
<evidence type="ECO:0000313" key="15">
    <source>
        <dbReference type="EMBL" id="UOQ45522.1"/>
    </source>
</evidence>
<evidence type="ECO:0000256" key="5">
    <source>
        <dbReference type="ARBA" id="ARBA00022679"/>
    </source>
</evidence>
<dbReference type="InterPro" id="IPR011608">
    <property type="entry name" value="PRD"/>
</dbReference>
<dbReference type="Pfam" id="PF00874">
    <property type="entry name" value="PRD"/>
    <property type="match status" value="1"/>
</dbReference>
<dbReference type="InterPro" id="IPR036388">
    <property type="entry name" value="WH-like_DNA-bd_sf"/>
</dbReference>
<keyword evidence="3" id="KW-0963">Cytoplasm</keyword>
<dbReference type="PROSITE" id="PS51372">
    <property type="entry name" value="PRD_2"/>
    <property type="match status" value="2"/>
</dbReference>
<dbReference type="Gene3D" id="1.10.1790.10">
    <property type="entry name" value="PRD domain"/>
    <property type="match status" value="1"/>
</dbReference>
<dbReference type="InterPro" id="IPR016152">
    <property type="entry name" value="PTrfase/Anion_transptr"/>
</dbReference>
<dbReference type="Pfam" id="PF00359">
    <property type="entry name" value="PTS_EIIA_2"/>
    <property type="match status" value="1"/>
</dbReference>
<keyword evidence="7" id="KW-0418">Kinase</keyword>
<evidence type="ECO:0000256" key="9">
    <source>
        <dbReference type="ARBA" id="ARBA00037387"/>
    </source>
</evidence>
<accession>A0ABY4ENJ9</accession>
<dbReference type="PROSITE" id="PS51099">
    <property type="entry name" value="PTS_EIIB_TYPE_2"/>
    <property type="match status" value="1"/>
</dbReference>
<dbReference type="PANTHER" id="PTHR36203">
    <property type="entry name" value="ASCORBATE-SPECIFIC PTS SYSTEM EIIA COMPONENT"/>
    <property type="match status" value="1"/>
</dbReference>
<dbReference type="InterPro" id="IPR002178">
    <property type="entry name" value="PTS_EIIA_type-2_dom"/>
</dbReference>
<name>A0ABY4ENJ9_9BACI</name>
<feature type="domain" description="PRD" evidence="14">
    <location>
        <begin position="184"/>
        <end position="284"/>
    </location>
</feature>
<dbReference type="Gene3D" id="3.40.930.10">
    <property type="entry name" value="Mannitol-specific EII, Chain A"/>
    <property type="match status" value="1"/>
</dbReference>
<dbReference type="CDD" id="cd05568">
    <property type="entry name" value="PTS_IIB_bgl_like"/>
    <property type="match status" value="1"/>
</dbReference>
<evidence type="ECO:0000256" key="10">
    <source>
        <dbReference type="ARBA" id="ARBA00041175"/>
    </source>
</evidence>
<evidence type="ECO:0000259" key="12">
    <source>
        <dbReference type="PROSITE" id="PS51094"/>
    </source>
</evidence>
<evidence type="ECO:0000259" key="14">
    <source>
        <dbReference type="PROSITE" id="PS51372"/>
    </source>
</evidence>
<dbReference type="InterPro" id="IPR036634">
    <property type="entry name" value="PRD_sf"/>
</dbReference>
<keyword evidence="16" id="KW-1185">Reference proteome</keyword>
<feature type="domain" description="PTS EIIA type-2" evidence="12">
    <location>
        <begin position="542"/>
        <end position="682"/>
    </location>
</feature>
<evidence type="ECO:0000313" key="16">
    <source>
        <dbReference type="Proteomes" id="UP000831787"/>
    </source>
</evidence>
<dbReference type="InterPro" id="IPR007737">
    <property type="entry name" value="Mga_HTH"/>
</dbReference>
<evidence type="ECO:0000256" key="4">
    <source>
        <dbReference type="ARBA" id="ARBA00022553"/>
    </source>
</evidence>
<comment type="function">
    <text evidence="9">The phosphoenolpyruvate-dependent sugar phosphotransferase system (sugar PTS), a major carbohydrate active transport system, catalyzes the phosphorylation of incoming sugar substrates concomitantly with their translocation across the cell membrane. The enzyme II UlaABC PTS system is involved in ascorbate transport.</text>
</comment>
<keyword evidence="6" id="KW-0598">Phosphotransferase system</keyword>
<keyword evidence="8" id="KW-0010">Activator</keyword>
<dbReference type="Pfam" id="PF05043">
    <property type="entry name" value="Mga"/>
    <property type="match status" value="1"/>
</dbReference>
<dbReference type="PROSITE" id="PS00372">
    <property type="entry name" value="PTS_EIIA_TYPE_2_HIS"/>
    <property type="match status" value="1"/>
</dbReference>
<dbReference type="RefSeq" id="WP_244712294.1">
    <property type="nucleotide sequence ID" value="NZ_CP095073.1"/>
</dbReference>
<dbReference type="EMBL" id="CP095073">
    <property type="protein sequence ID" value="UOQ45522.1"/>
    <property type="molecule type" value="Genomic_DNA"/>
</dbReference>
<evidence type="ECO:0000256" key="1">
    <source>
        <dbReference type="ARBA" id="ARBA00004496"/>
    </source>
</evidence>
<keyword evidence="5" id="KW-0808">Transferase</keyword>
<dbReference type="Gene3D" id="1.10.10.10">
    <property type="entry name" value="Winged helix-like DNA-binding domain superfamily/Winged helix DNA-binding domain"/>
    <property type="match status" value="1"/>
</dbReference>
<reference evidence="15 16" key="1">
    <citation type="submission" date="2022-04" db="EMBL/GenBank/DDBJ databases">
        <title>Halobacillus sp. isolated from saltern.</title>
        <authorList>
            <person name="Won M."/>
            <person name="Lee C.-M."/>
            <person name="Woen H.-Y."/>
            <person name="Kwon S.-W."/>
        </authorList>
    </citation>
    <scope>NUCLEOTIDE SEQUENCE [LARGE SCALE GENOMIC DNA]</scope>
    <source>
        <strain evidence="15 16">SSBR10-3</strain>
    </source>
</reference>
<feature type="domain" description="PRD" evidence="14">
    <location>
        <begin position="289"/>
        <end position="396"/>
    </location>
</feature>
<evidence type="ECO:0000256" key="11">
    <source>
        <dbReference type="ARBA" id="ARBA00042072"/>
    </source>
</evidence>
<evidence type="ECO:0000256" key="8">
    <source>
        <dbReference type="ARBA" id="ARBA00023159"/>
    </source>
</evidence>
<protein>
    <recommendedName>
        <fullName evidence="10">Ascorbate-specific PTS system EIIA component</fullName>
    </recommendedName>
    <alternativeName>
        <fullName evidence="11">Ascorbate-specific phosphotransferase enzyme IIA component</fullName>
    </alternativeName>
</protein>
<dbReference type="CDD" id="cd00211">
    <property type="entry name" value="PTS_IIA_fru"/>
    <property type="match status" value="1"/>
</dbReference>
<keyword evidence="2" id="KW-0813">Transport</keyword>
<dbReference type="Proteomes" id="UP000831787">
    <property type="component" value="Chromosome"/>
</dbReference>
<dbReference type="SUPFAM" id="SSF63520">
    <property type="entry name" value="PTS-regulatory domain, PRD"/>
    <property type="match status" value="1"/>
</dbReference>
<sequence>MSLDERSKNILDELVSNPSITSTTLENKYEITRRQLGYSFTKINDWLMAKNLPVIERTRKGHFLIDQSVFTNLNGEDESTPVEVTVLSEEQRVYLLLMLLLSSKEELSLHHFTVELDVSKNTVLNDLKQAQAFLNDYELTIRYSRRDGYLLEGKEFQIRKLLITVTYQLLHMNLSENRIRKLANISLEEIEEFHRRIERVENKLNLKFTDEKLATMPYIIILILRRIGQGKELQFFSIKYEELSNTKEYLATEELFRDTGEIPMQERLFFTLHLLTTNVYWSEYLTDDDATQKLVPVIDNMLRLFEKSACIYLQDRDQLVNKLLQHIKPAFYRIKYQLTETIDIQDSLNKEIKELHHLVKRSIGPLEDFIGKRIPESETTFITMLIGGWMRRQGDSIDKKTKAIVVCPQGVSVSRLMFSELRELFPGFVFLDSLSVREFLDYELEYDLVFSPTYLETDKKLFISKPFLSEEEKYRLRKQVMLELHGYIPNDINVQHLLDIVKTHADVKNEQALTEELQRYIDRDEEASVTHNVKARDIHLNELIPPDHIKLRDSAASWADAIRLCARPLIEAGKIEQEYVEAMIHRSEEDPYIVIGPNMAIPHAAPDEGVNEVSMSLLRLKKGVDFTEDYRIHLIVVIAAVDKQQHIHALMQLMKLAGSEADRNRIIHADTVDEIYQIIQDYSTDKDVDNN</sequence>
<evidence type="ECO:0000256" key="2">
    <source>
        <dbReference type="ARBA" id="ARBA00022448"/>
    </source>
</evidence>